<dbReference type="SUPFAM" id="SSF55424">
    <property type="entry name" value="FAD/NAD-linked reductases, dimerisation (C-terminal) domain"/>
    <property type="match status" value="1"/>
</dbReference>
<dbReference type="InterPro" id="IPR016156">
    <property type="entry name" value="FAD/NAD-linked_Rdtase_dimer_sf"/>
</dbReference>
<dbReference type="PRINTS" id="PR00411">
    <property type="entry name" value="PNDRDTASEI"/>
</dbReference>
<dbReference type="GO" id="GO:0016491">
    <property type="term" value="F:oxidoreductase activity"/>
    <property type="evidence" value="ECO:0007669"/>
    <property type="project" value="InterPro"/>
</dbReference>
<dbReference type="PRINTS" id="PR00368">
    <property type="entry name" value="FADPNR"/>
</dbReference>
<evidence type="ECO:0000313" key="8">
    <source>
        <dbReference type="EMBL" id="RZS99057.1"/>
    </source>
</evidence>
<evidence type="ECO:0000256" key="1">
    <source>
        <dbReference type="ARBA" id="ARBA00007532"/>
    </source>
</evidence>
<feature type="domain" description="FAD/NAD(P)-binding" evidence="7">
    <location>
        <begin position="4"/>
        <end position="316"/>
    </location>
</feature>
<keyword evidence="2" id="KW-0285">Flavoprotein</keyword>
<dbReference type="PIRSF" id="PIRSF000350">
    <property type="entry name" value="Mercury_reductase_MerA"/>
    <property type="match status" value="1"/>
</dbReference>
<keyword evidence="4" id="KW-0547">Nucleotide-binding</keyword>
<feature type="binding site" evidence="4">
    <location>
        <begin position="171"/>
        <end position="178"/>
    </location>
    <ligand>
        <name>NAD(+)</name>
        <dbReference type="ChEBI" id="CHEBI:57540"/>
    </ligand>
</feature>
<keyword evidence="9" id="KW-1185">Reference proteome</keyword>
<dbReference type="Proteomes" id="UP000292262">
    <property type="component" value="Unassembled WGS sequence"/>
</dbReference>
<dbReference type="SUPFAM" id="SSF51905">
    <property type="entry name" value="FAD/NAD(P)-binding domain"/>
    <property type="match status" value="1"/>
</dbReference>
<evidence type="ECO:0000256" key="5">
    <source>
        <dbReference type="PIRSR" id="PIRSR000350-4"/>
    </source>
</evidence>
<dbReference type="InterPro" id="IPR036188">
    <property type="entry name" value="FAD/NAD-bd_sf"/>
</dbReference>
<comment type="caution">
    <text evidence="8">The sequence shown here is derived from an EMBL/GenBank/DDBJ whole genome shotgun (WGS) entry which is preliminary data.</text>
</comment>
<dbReference type="EMBL" id="SGXE01000001">
    <property type="protein sequence ID" value="RZS99057.1"/>
    <property type="molecule type" value="Genomic_DNA"/>
</dbReference>
<dbReference type="Gene3D" id="3.30.390.30">
    <property type="match status" value="1"/>
</dbReference>
<evidence type="ECO:0000256" key="4">
    <source>
        <dbReference type="PIRSR" id="PIRSR000350-3"/>
    </source>
</evidence>
<evidence type="ECO:0000256" key="2">
    <source>
        <dbReference type="ARBA" id="ARBA00022630"/>
    </source>
</evidence>
<feature type="disulfide bond" description="Redox-active" evidence="5">
    <location>
        <begin position="41"/>
        <end position="46"/>
    </location>
</feature>
<feature type="domain" description="Pyridine nucleotide-disulphide oxidoreductase dimerisation" evidence="6">
    <location>
        <begin position="339"/>
        <end position="440"/>
    </location>
</feature>
<dbReference type="PANTHER" id="PTHR43014:SF5">
    <property type="entry name" value="GLUTATHIONE REDUCTASE (NADPH)"/>
    <property type="match status" value="1"/>
</dbReference>
<protein>
    <submittedName>
        <fullName evidence="8">Glutathione reductase (NADPH)</fullName>
    </submittedName>
</protein>
<dbReference type="InterPro" id="IPR004099">
    <property type="entry name" value="Pyr_nucl-diS_OxRdtase_dimer"/>
</dbReference>
<reference evidence="8 9" key="1">
    <citation type="submission" date="2019-02" db="EMBL/GenBank/DDBJ databases">
        <title>Genomic Encyclopedia of Type Strains, Phase IV (KMG-IV): sequencing the most valuable type-strain genomes for metagenomic binning, comparative biology and taxonomic classification.</title>
        <authorList>
            <person name="Goeker M."/>
        </authorList>
    </citation>
    <scope>NUCLEOTIDE SEQUENCE [LARGE SCALE GENOMIC DNA]</scope>
    <source>
        <strain evidence="8 9">DSM 17196</strain>
    </source>
</reference>
<name>A0A4Q7PFU8_9FLAO</name>
<evidence type="ECO:0000259" key="7">
    <source>
        <dbReference type="Pfam" id="PF07992"/>
    </source>
</evidence>
<dbReference type="GO" id="GO:0000166">
    <property type="term" value="F:nucleotide binding"/>
    <property type="evidence" value="ECO:0007669"/>
    <property type="project" value="UniProtKB-KW"/>
</dbReference>
<evidence type="ECO:0000256" key="3">
    <source>
        <dbReference type="ARBA" id="ARBA00022827"/>
    </source>
</evidence>
<dbReference type="Pfam" id="PF07992">
    <property type="entry name" value="Pyr_redox_2"/>
    <property type="match status" value="1"/>
</dbReference>
<dbReference type="AlphaFoldDB" id="A0A4Q7PFU8"/>
<dbReference type="Pfam" id="PF02852">
    <property type="entry name" value="Pyr_redox_dim"/>
    <property type="match status" value="1"/>
</dbReference>
<comment type="cofactor">
    <cofactor evidence="4">
        <name>FAD</name>
        <dbReference type="ChEBI" id="CHEBI:57692"/>
    </cofactor>
    <text evidence="4">Binds 1 FAD per subunit.</text>
</comment>
<dbReference type="OrthoDB" id="9800167at2"/>
<feature type="binding site" evidence="4">
    <location>
        <position position="50"/>
    </location>
    <ligand>
        <name>FAD</name>
        <dbReference type="ChEBI" id="CHEBI:57692"/>
    </ligand>
</feature>
<dbReference type="InterPro" id="IPR023753">
    <property type="entry name" value="FAD/NAD-binding_dom"/>
</dbReference>
<gene>
    <name evidence="8" type="ORF">EV197_0261</name>
</gene>
<feature type="binding site" evidence="4">
    <location>
        <position position="302"/>
    </location>
    <ligand>
        <name>FAD</name>
        <dbReference type="ChEBI" id="CHEBI:57692"/>
    </ligand>
</feature>
<proteinExistence type="inferred from homology"/>
<keyword evidence="4" id="KW-0520">NAD</keyword>
<accession>A0A4Q7PFU8</accession>
<dbReference type="RefSeq" id="WP_130284921.1">
    <property type="nucleotide sequence ID" value="NZ_SGXE01000001.1"/>
</dbReference>
<feature type="binding site" evidence="4">
    <location>
        <position position="261"/>
    </location>
    <ligand>
        <name>NAD(+)</name>
        <dbReference type="ChEBI" id="CHEBI:57540"/>
    </ligand>
</feature>
<organism evidence="8 9">
    <name type="scientific">Aquimarina brevivitae</name>
    <dbReference type="NCBI Taxonomy" id="323412"/>
    <lineage>
        <taxon>Bacteria</taxon>
        <taxon>Pseudomonadati</taxon>
        <taxon>Bacteroidota</taxon>
        <taxon>Flavobacteriia</taxon>
        <taxon>Flavobacteriales</taxon>
        <taxon>Flavobacteriaceae</taxon>
        <taxon>Aquimarina</taxon>
    </lineage>
</organism>
<dbReference type="Gene3D" id="3.50.50.60">
    <property type="entry name" value="FAD/NAD(P)-binding domain"/>
    <property type="match status" value="2"/>
</dbReference>
<evidence type="ECO:0000259" key="6">
    <source>
        <dbReference type="Pfam" id="PF02852"/>
    </source>
</evidence>
<evidence type="ECO:0000313" key="9">
    <source>
        <dbReference type="Proteomes" id="UP000292262"/>
    </source>
</evidence>
<keyword evidence="3 4" id="KW-0274">FAD</keyword>
<sequence>MTEFDVFVIGSGIAGQTVAESCVKSGKTVAITDNRAYGGTCANRGCDPKKVILGFTEILQRSKQLLQKGITNIPEVNWHQIKDFKNSFTNPVSENTVEKLKDLGVKLFYESPQFIDKSTLQVGEEKIKAKHIVIATGLKPRSLEIKGAEHTLVSDDFLALNKLPKRMLFIGAGYIGMEFAHIAARLGVEVTILQSGDRPLKNFDSDMVQQLVKATNHLGVKLIVNAEVTAIEKYENQKKVYYQTEGNKKEIITDVVFNTTGRVPAIDLLDLYRGSVAFTDKGVSVNEHLQSITNPRVYACGDVAERGAPLTPFSGREGSIVAHNILNGNQQKAIFPVFPSITFTLPNLAKLGLLEEEARAQYTNISVNYNDASTFFNAKRINESIYAYKTIVNTANDQILGVHLIGPQAAEVINVFAVVVHQKMTTTALKDILFAYPTWGSDVTYMF</sequence>
<dbReference type="PANTHER" id="PTHR43014">
    <property type="entry name" value="MERCURIC REDUCTASE"/>
    <property type="match status" value="1"/>
</dbReference>
<dbReference type="InterPro" id="IPR001100">
    <property type="entry name" value="Pyr_nuc-diS_OxRdtase"/>
</dbReference>
<comment type="similarity">
    <text evidence="1">Belongs to the class-I pyridine nucleotide-disulfide oxidoreductase family.</text>
</comment>